<feature type="compositionally biased region" description="Basic and acidic residues" evidence="2">
    <location>
        <begin position="17"/>
        <end position="30"/>
    </location>
</feature>
<dbReference type="GO" id="GO:0005509">
    <property type="term" value="F:calcium ion binding"/>
    <property type="evidence" value="ECO:0007669"/>
    <property type="project" value="InterPro"/>
</dbReference>
<organism evidence="4 5">
    <name type="scientific">Pseudocohnilembus persalinus</name>
    <name type="common">Ciliate</name>
    <dbReference type="NCBI Taxonomy" id="266149"/>
    <lineage>
        <taxon>Eukaryota</taxon>
        <taxon>Sar</taxon>
        <taxon>Alveolata</taxon>
        <taxon>Ciliophora</taxon>
        <taxon>Intramacronucleata</taxon>
        <taxon>Oligohymenophorea</taxon>
        <taxon>Scuticociliatia</taxon>
        <taxon>Philasterida</taxon>
        <taxon>Pseudocohnilembidae</taxon>
        <taxon>Pseudocohnilembus</taxon>
    </lineage>
</organism>
<name>A0A0V0QNQ5_PSEPJ</name>
<protein>
    <recommendedName>
        <fullName evidence="3">EF-hand domain-containing protein</fullName>
    </recommendedName>
</protein>
<evidence type="ECO:0000256" key="2">
    <source>
        <dbReference type="SAM" id="MobiDB-lite"/>
    </source>
</evidence>
<dbReference type="SUPFAM" id="SSF47473">
    <property type="entry name" value="EF-hand"/>
    <property type="match status" value="1"/>
</dbReference>
<feature type="domain" description="EF-hand" evidence="3">
    <location>
        <begin position="380"/>
        <end position="415"/>
    </location>
</feature>
<dbReference type="InterPro" id="IPR011992">
    <property type="entry name" value="EF-hand-dom_pair"/>
</dbReference>
<proteinExistence type="predicted"/>
<evidence type="ECO:0000259" key="3">
    <source>
        <dbReference type="PROSITE" id="PS50222"/>
    </source>
</evidence>
<reference evidence="4 5" key="1">
    <citation type="journal article" date="2015" name="Sci. Rep.">
        <title>Genome of the facultative scuticociliatosis pathogen Pseudocohnilembus persalinus provides insight into its virulence through horizontal gene transfer.</title>
        <authorList>
            <person name="Xiong J."/>
            <person name="Wang G."/>
            <person name="Cheng J."/>
            <person name="Tian M."/>
            <person name="Pan X."/>
            <person name="Warren A."/>
            <person name="Jiang C."/>
            <person name="Yuan D."/>
            <person name="Miao W."/>
        </authorList>
    </citation>
    <scope>NUCLEOTIDE SEQUENCE [LARGE SCALE GENOMIC DNA]</scope>
    <source>
        <strain evidence="4">36N120E</strain>
    </source>
</reference>
<gene>
    <name evidence="4" type="ORF">PPERSA_04772</name>
</gene>
<feature type="compositionally biased region" description="Low complexity" evidence="2">
    <location>
        <begin position="170"/>
        <end position="186"/>
    </location>
</feature>
<dbReference type="InterPro" id="IPR002048">
    <property type="entry name" value="EF_hand_dom"/>
</dbReference>
<dbReference type="Proteomes" id="UP000054937">
    <property type="component" value="Unassembled WGS sequence"/>
</dbReference>
<feature type="compositionally biased region" description="Basic and acidic residues" evidence="2">
    <location>
        <begin position="1"/>
        <end position="10"/>
    </location>
</feature>
<dbReference type="EMBL" id="LDAU01000124">
    <property type="protein sequence ID" value="KRX03894.1"/>
    <property type="molecule type" value="Genomic_DNA"/>
</dbReference>
<keyword evidence="1" id="KW-0175">Coiled coil</keyword>
<accession>A0A0V0QNQ5</accession>
<feature type="region of interest" description="Disordered" evidence="2">
    <location>
        <begin position="167"/>
        <end position="200"/>
    </location>
</feature>
<dbReference type="PROSITE" id="PS50222">
    <property type="entry name" value="EF_HAND_2"/>
    <property type="match status" value="1"/>
</dbReference>
<dbReference type="InParanoid" id="A0A0V0QNQ5"/>
<feature type="coiled-coil region" evidence="1">
    <location>
        <begin position="835"/>
        <end position="862"/>
    </location>
</feature>
<dbReference type="OMA" id="HEWIENP"/>
<sequence length="923" mass="109350">MSEQNKEKLQQSDQNQQEDKDIQENQEIQKRIESASVSEIEEANLQTQKQEISLPEKIVKKINKFRFKNNNVINKLLSIINPEVYKESKNQEDYQIDRENKQIKFNDIDRIIDYQNDEILNKLEHYLHEMDIFNQILPDFTFEQEFNSKFNEFFSDKFNNQIQLKEKQNKQSYNNQQQKSQLLQNGEQRKENVSNSQDQKSEQNLYNFTSLFQAQNQEQIENFKETFQTNYYYGYNIKEFDLEKMESFIILILIEEFILLNNMDQHQNGVISSKNLSVEIDLSSPPEQLGFLNNIYNAAFINVQEKENNKFDLYILMVYTEALEKLAAPTLRKTFDGKSQFQGNQSIGGVSQWPNGHKNREYLSIIPQKYSSLIKSSTQIPKKSVQNLVKLMDSDGDLKLTVQDIQQFAYKNYLHWNDEIFEKMFNEAASKRRVTYNSQYKKPISIDEILGAVQVHQRLNQDKKWVQLERPFRKYWVQLLQCAGQKIPTTHDLPPINIQPVKDLHQLQLQTQKPTLLNQSFNKTQVKVYNLKKPCYQKPFRAEAGLIINNTEHIKEEIMDKEQYDPNKFEAFEKVVNQQFKNYDDKGNSTISFNTQQYFNEAQRLSKNPALYQYAEKNPIYKFFPENFDFKSNQQDINNNFNENASKQNLLSSQYRQQQKNYGITQSSRLQENPLEEDSSHFDYDEQANLDSLLKTQSILKIGRQLSKVERGIHASTFANHQYSNSVNVIPVSTRNKLREQKMLQEHQRQKTLAHLNGKVNSDLFLASFKPETVQTLKAKLAQKEPVTDSYNPVSDYNFREEVVYLSDKRVWKNRIKPEPMDNPYGISSYDTKPKEVIERELREHEKQKRVEELRQRGLKEQDINQKDWTKYFVLPDREHQLGNLSKRHDLFPREQYKDPTEIATNNLRGEANFKIPFKLFFK</sequence>
<evidence type="ECO:0000313" key="5">
    <source>
        <dbReference type="Proteomes" id="UP000054937"/>
    </source>
</evidence>
<feature type="region of interest" description="Disordered" evidence="2">
    <location>
        <begin position="1"/>
        <end position="30"/>
    </location>
</feature>
<evidence type="ECO:0000313" key="4">
    <source>
        <dbReference type="EMBL" id="KRX03894.1"/>
    </source>
</evidence>
<keyword evidence="5" id="KW-1185">Reference proteome</keyword>
<dbReference type="OrthoDB" id="290829at2759"/>
<comment type="caution">
    <text evidence="4">The sequence shown here is derived from an EMBL/GenBank/DDBJ whole genome shotgun (WGS) entry which is preliminary data.</text>
</comment>
<dbReference type="AlphaFoldDB" id="A0A0V0QNQ5"/>
<evidence type="ECO:0000256" key="1">
    <source>
        <dbReference type="SAM" id="Coils"/>
    </source>
</evidence>